<evidence type="ECO:0000256" key="2">
    <source>
        <dbReference type="SAM" id="Phobius"/>
    </source>
</evidence>
<dbReference type="PATRIC" id="fig|261654.4.peg.5304"/>
<evidence type="ECO:0000313" key="3">
    <source>
        <dbReference type="EMBL" id="SBT51572.1"/>
    </source>
</evidence>
<dbReference type="EMBL" id="LT594323">
    <property type="protein sequence ID" value="SBT51572.1"/>
    <property type="molecule type" value="Genomic_DNA"/>
</dbReference>
<reference evidence="4" key="1">
    <citation type="submission" date="2016-06" db="EMBL/GenBank/DDBJ databases">
        <authorList>
            <person name="Varghese N."/>
            <person name="Submissions Spin"/>
        </authorList>
    </citation>
    <scope>NUCLEOTIDE SEQUENCE [LARGE SCALE GENOMIC DNA]</scope>
    <source>
        <strain evidence="4">DSM 44815</strain>
    </source>
</reference>
<keyword evidence="4" id="KW-1185">Reference proteome</keyword>
<proteinExistence type="predicted"/>
<keyword evidence="2" id="KW-0472">Membrane</keyword>
<sequence length="418" mass="42765">MSRPPQPADNRTGHSERPLAVTEDDLERALRDTFAGRVGTSRPFAADPAGVAIRRARRTGRRRALAGLALAGVATALVTTGMAQLGGPTGHGETPIVVLGDPRGDTPTPLPATPRPATGPVRAELDLLIGSRLETSSGEQRELTGVGPAERAQRVPDRGGWLVTSAVTAAGRTLWWVPPNGSPPQVLLAGAEAIAVAADGRQVAWRDGADVRAAGLVAGQLLATTRAAVPAGVVPVGFAADAVLLRQPGRGGFRLWDRSAGGQPGKVRPEVLDVYGTLPDGRVVGEISTGTPRRACLALLDPARDLAPVRTGCGLQLATDSPAGVSPDGRWLLVNGRTAALLVDLRALDATVTAHPAGPALAAGAVWTSAGVALYRDAAGRLVRVRPDRVVAGEAATGSPVDGVTPGERLVVVADAGR</sequence>
<evidence type="ECO:0000256" key="1">
    <source>
        <dbReference type="SAM" id="MobiDB-lite"/>
    </source>
</evidence>
<dbReference type="OrthoDB" id="3403802at2"/>
<feature type="transmembrane region" description="Helical" evidence="2">
    <location>
        <begin position="64"/>
        <end position="85"/>
    </location>
</feature>
<gene>
    <name evidence="3" type="ORF">GA0070611_5235</name>
</gene>
<organism evidence="3 4">
    <name type="scientific">Micromonospora auratinigra</name>
    <dbReference type="NCBI Taxonomy" id="261654"/>
    <lineage>
        <taxon>Bacteria</taxon>
        <taxon>Bacillati</taxon>
        <taxon>Actinomycetota</taxon>
        <taxon>Actinomycetes</taxon>
        <taxon>Micromonosporales</taxon>
        <taxon>Micromonosporaceae</taxon>
        <taxon>Micromonospora</taxon>
    </lineage>
</organism>
<feature type="region of interest" description="Disordered" evidence="1">
    <location>
        <begin position="1"/>
        <end position="23"/>
    </location>
</feature>
<dbReference type="AlphaFoldDB" id="A0A1A9A5W7"/>
<dbReference type="Proteomes" id="UP000199385">
    <property type="component" value="Chromosome I"/>
</dbReference>
<keyword evidence="2" id="KW-1133">Transmembrane helix</keyword>
<evidence type="ECO:0008006" key="5">
    <source>
        <dbReference type="Google" id="ProtNLM"/>
    </source>
</evidence>
<dbReference type="SUPFAM" id="SSF82171">
    <property type="entry name" value="DPP6 N-terminal domain-like"/>
    <property type="match status" value="1"/>
</dbReference>
<keyword evidence="2" id="KW-0812">Transmembrane</keyword>
<dbReference type="STRING" id="261654.GA0070611_5235"/>
<name>A0A1A9A5W7_9ACTN</name>
<accession>A0A1A9A5W7</accession>
<evidence type="ECO:0000313" key="4">
    <source>
        <dbReference type="Proteomes" id="UP000199385"/>
    </source>
</evidence>
<protein>
    <recommendedName>
        <fullName evidence="5">PQQ-like domain-containing protein</fullName>
    </recommendedName>
</protein>